<dbReference type="SUPFAM" id="SSF50729">
    <property type="entry name" value="PH domain-like"/>
    <property type="match status" value="1"/>
</dbReference>
<feature type="region of interest" description="Disordered" evidence="1">
    <location>
        <begin position="1"/>
        <end position="22"/>
    </location>
</feature>
<organism evidence="3 4">
    <name type="scientific">Catharus ustulatus</name>
    <name type="common">Russet-backed thrush</name>
    <name type="synonym">Hylocichla ustulatus</name>
    <dbReference type="NCBI Taxonomy" id="91951"/>
    <lineage>
        <taxon>Eukaryota</taxon>
        <taxon>Metazoa</taxon>
        <taxon>Chordata</taxon>
        <taxon>Craniata</taxon>
        <taxon>Vertebrata</taxon>
        <taxon>Euteleostomi</taxon>
        <taxon>Archelosauria</taxon>
        <taxon>Archosauria</taxon>
        <taxon>Dinosauria</taxon>
        <taxon>Saurischia</taxon>
        <taxon>Theropoda</taxon>
        <taxon>Coelurosauria</taxon>
        <taxon>Aves</taxon>
        <taxon>Neognathae</taxon>
        <taxon>Neoaves</taxon>
        <taxon>Telluraves</taxon>
        <taxon>Australaves</taxon>
        <taxon>Passeriformes</taxon>
        <taxon>Turdidae</taxon>
        <taxon>Catharus</taxon>
    </lineage>
</organism>
<dbReference type="GO" id="GO:0043542">
    <property type="term" value="P:endothelial cell migration"/>
    <property type="evidence" value="ECO:0007669"/>
    <property type="project" value="TreeGrafter"/>
</dbReference>
<dbReference type="CDD" id="cd13244">
    <property type="entry name" value="PH_PLEKHG5_G6"/>
    <property type="match status" value="1"/>
</dbReference>
<dbReference type="CDD" id="cd00160">
    <property type="entry name" value="RhoGEF"/>
    <property type="match status" value="1"/>
</dbReference>
<sequence length="445" mass="50717">GVRQDGRLGRVLRPSGCPEPPRCRGRLSMAGRAWPGSTRGPAPPGLCTPGMQVATLSHTFGQDTEKLEQLVNRLHAYSTFGLPKLPPQLRFDRDSWEEDGDEAGLTLEDSWQQIIQGTEVLSRRQCHQQEAIWELLHTEATYIRNLKVITDLFLSCLVNLQESGLLCEVDAERLFSNIGEIIRLHCKLWRSVMASVLAKARRTGALLDPIDFLDFGTLFKPYVRYCMEEEGCMEYMRGGAGANACVPQWAEKQEQCSRLKLSDMLVKPHQRLTKYPLLLKSILKKTDDPRAREAITTMISSVERFINDVNSRMRQRQERQRLDAILSRIDAYEVVEGSTDEVDKLLKEFLRLDLTAPIPGTSPEDTRQLLLEGSLRMREGKDSKMDVYCFLFTDLFLITKPFKKAERTKVIRQPLLVDRVVCRELRDPGESNGHKGDYREVPGHC</sequence>
<dbReference type="Proteomes" id="UP000694563">
    <property type="component" value="Chromosome 24"/>
</dbReference>
<dbReference type="PANTHER" id="PTHR13217:SF11">
    <property type="entry name" value="PLECKSTRIN HOMOLOGY DOMAIN-CONTAINING FAMILY G MEMBER 5"/>
    <property type="match status" value="1"/>
</dbReference>
<accession>A0A8C3UGZ7</accession>
<name>A0A8C3UGZ7_CATUS</name>
<reference evidence="3" key="2">
    <citation type="submission" date="2025-08" db="UniProtKB">
        <authorList>
            <consortium name="Ensembl"/>
        </authorList>
    </citation>
    <scope>IDENTIFICATION</scope>
</reference>
<dbReference type="InterPro" id="IPR040181">
    <property type="entry name" value="PKHG5/7"/>
</dbReference>
<dbReference type="GO" id="GO:0030424">
    <property type="term" value="C:axon"/>
    <property type="evidence" value="ECO:0007669"/>
    <property type="project" value="TreeGrafter"/>
</dbReference>
<dbReference type="Gene3D" id="2.30.29.30">
    <property type="entry name" value="Pleckstrin-homology domain (PH domain)/Phosphotyrosine-binding domain (PTB)"/>
    <property type="match status" value="1"/>
</dbReference>
<dbReference type="Ensembl" id="ENSCUST00005013760.1">
    <property type="protein sequence ID" value="ENSCUSP00005013227.1"/>
    <property type="gene ID" value="ENSCUSG00005008478.1"/>
</dbReference>
<dbReference type="GO" id="GO:0005886">
    <property type="term" value="C:plasma membrane"/>
    <property type="evidence" value="ECO:0007669"/>
    <property type="project" value="TreeGrafter"/>
</dbReference>
<dbReference type="FunFam" id="1.20.900.10:FF:000017">
    <property type="entry name" value="pleckstrin homology domain-containing family G member 5 isoform X1"/>
    <property type="match status" value="1"/>
</dbReference>
<protein>
    <submittedName>
        <fullName evidence="3">Pleckstrin homology and RhoGEF domain containing G5</fullName>
    </submittedName>
</protein>
<reference evidence="3" key="3">
    <citation type="submission" date="2025-09" db="UniProtKB">
        <authorList>
            <consortium name="Ensembl"/>
        </authorList>
    </citation>
    <scope>IDENTIFICATION</scope>
</reference>
<dbReference type="GO" id="GO:0007266">
    <property type="term" value="P:Rho protein signal transduction"/>
    <property type="evidence" value="ECO:0007669"/>
    <property type="project" value="TreeGrafter"/>
</dbReference>
<dbReference type="PANTHER" id="PTHR13217">
    <property type="entry name" value="PLECKSTRIN HOMOLOGY DOMAIN-CONTAINING FAMILY G MEMBER 7"/>
    <property type="match status" value="1"/>
</dbReference>
<reference evidence="3" key="1">
    <citation type="submission" date="2020-10" db="EMBL/GenBank/DDBJ databases">
        <title>Catharus ustulatus (Swainson's thrush) genome, bCatUst1, primary haplotype v2.</title>
        <authorList>
            <person name="Delmore K."/>
            <person name="Vafadar M."/>
            <person name="Formenti G."/>
            <person name="Chow W."/>
            <person name="Pelan S."/>
            <person name="Howe K."/>
            <person name="Rhie A."/>
            <person name="Mountcastle J."/>
            <person name="Haase B."/>
            <person name="Fedrigo O."/>
            <person name="Jarvis E.D."/>
        </authorList>
    </citation>
    <scope>NUCLEOTIDE SEQUENCE [LARGE SCALE GENOMIC DNA]</scope>
</reference>
<dbReference type="GO" id="GO:0005085">
    <property type="term" value="F:guanyl-nucleotide exchange factor activity"/>
    <property type="evidence" value="ECO:0007669"/>
    <property type="project" value="InterPro"/>
</dbReference>
<dbReference type="Pfam" id="PF00621">
    <property type="entry name" value="RhoGEF"/>
    <property type="match status" value="1"/>
</dbReference>
<dbReference type="Gene3D" id="1.20.900.10">
    <property type="entry name" value="Dbl homology (DH) domain"/>
    <property type="match status" value="1"/>
</dbReference>
<keyword evidence="4" id="KW-1185">Reference proteome</keyword>
<evidence type="ECO:0000259" key="2">
    <source>
        <dbReference type="PROSITE" id="PS50010"/>
    </source>
</evidence>
<dbReference type="GO" id="GO:0030139">
    <property type="term" value="C:endocytic vesicle"/>
    <property type="evidence" value="ECO:0007669"/>
    <property type="project" value="TreeGrafter"/>
</dbReference>
<dbReference type="AlphaFoldDB" id="A0A8C3UGZ7"/>
<dbReference type="InterPro" id="IPR011993">
    <property type="entry name" value="PH-like_dom_sf"/>
</dbReference>
<dbReference type="InterPro" id="IPR035899">
    <property type="entry name" value="DBL_dom_sf"/>
</dbReference>
<feature type="domain" description="DH" evidence="2">
    <location>
        <begin position="127"/>
        <end position="312"/>
    </location>
</feature>
<dbReference type="PROSITE" id="PS50010">
    <property type="entry name" value="DH_2"/>
    <property type="match status" value="1"/>
</dbReference>
<proteinExistence type="predicted"/>
<dbReference type="InterPro" id="IPR000219">
    <property type="entry name" value="DH_dom"/>
</dbReference>
<evidence type="ECO:0000313" key="4">
    <source>
        <dbReference type="Proteomes" id="UP000694563"/>
    </source>
</evidence>
<evidence type="ECO:0000256" key="1">
    <source>
        <dbReference type="SAM" id="MobiDB-lite"/>
    </source>
</evidence>
<evidence type="ECO:0000313" key="3">
    <source>
        <dbReference type="Ensembl" id="ENSCUSP00005013227.1"/>
    </source>
</evidence>
<dbReference type="SMART" id="SM00325">
    <property type="entry name" value="RhoGEF"/>
    <property type="match status" value="1"/>
</dbReference>
<dbReference type="SUPFAM" id="SSF48065">
    <property type="entry name" value="DBL homology domain (DH-domain)"/>
    <property type="match status" value="1"/>
</dbReference>